<dbReference type="EMBL" id="HE575321">
    <property type="protein sequence ID" value="CCC92146.1"/>
    <property type="molecule type" value="Genomic_DNA"/>
</dbReference>
<keyword evidence="1" id="KW-0677">Repeat</keyword>
<dbReference type="FunFam" id="2.20.110.10:FF:000025">
    <property type="entry name" value="MORN repeat, putative"/>
    <property type="match status" value="1"/>
</dbReference>
<protein>
    <recommendedName>
        <fullName evidence="3">MORN repeat-containing protein 5</fullName>
    </recommendedName>
</protein>
<dbReference type="InterPro" id="IPR052849">
    <property type="entry name" value="MORN_repeat_protein"/>
</dbReference>
<reference evidence="2" key="1">
    <citation type="journal article" date="2012" name="Proc. Natl. Acad. Sci. U.S.A.">
        <title>Antigenic diversity is generated by distinct evolutionary mechanisms in African trypanosome species.</title>
        <authorList>
            <person name="Jackson A.P."/>
            <person name="Berry A."/>
            <person name="Aslett M."/>
            <person name="Allison H.C."/>
            <person name="Burton P."/>
            <person name="Vavrova-Anderson J."/>
            <person name="Brown R."/>
            <person name="Browne H."/>
            <person name="Corton N."/>
            <person name="Hauser H."/>
            <person name="Gamble J."/>
            <person name="Gilderthorp R."/>
            <person name="Marcello L."/>
            <person name="McQuillan J."/>
            <person name="Otto T.D."/>
            <person name="Quail M.A."/>
            <person name="Sanders M.J."/>
            <person name="van Tonder A."/>
            <person name="Ginger M.L."/>
            <person name="Field M.C."/>
            <person name="Barry J.D."/>
            <person name="Hertz-Fowler C."/>
            <person name="Berriman M."/>
        </authorList>
    </citation>
    <scope>NUCLEOTIDE SEQUENCE</scope>
    <source>
        <strain evidence="2">IL3000</strain>
    </source>
</reference>
<sequence length="164" mass="18520">MPPKKKVERKEEQVFVDEVGSFVHEHEQARYTGGVRRLTESSFRCRQGQGTYSSPFIHYEGEWREDEMHGLGKLRFLTSGDTYNGQFVHGMFQGQGTYIWASGAMYDGEWRGNRMHGLGTYTDVLGKVWSGKFYNGAGPGLTPYITTSDTTNAKINAQEEEMAG</sequence>
<dbReference type="AlphaFoldDB" id="G0URY4"/>
<organism evidence="2">
    <name type="scientific">Trypanosoma congolense (strain IL3000)</name>
    <dbReference type="NCBI Taxonomy" id="1068625"/>
    <lineage>
        <taxon>Eukaryota</taxon>
        <taxon>Discoba</taxon>
        <taxon>Euglenozoa</taxon>
        <taxon>Kinetoplastea</taxon>
        <taxon>Metakinetoplastina</taxon>
        <taxon>Trypanosomatida</taxon>
        <taxon>Trypanosomatidae</taxon>
        <taxon>Trypanosoma</taxon>
        <taxon>Nannomonas</taxon>
    </lineage>
</organism>
<evidence type="ECO:0000313" key="2">
    <source>
        <dbReference type="EMBL" id="CCC92146.1"/>
    </source>
</evidence>
<proteinExistence type="predicted"/>
<dbReference type="SMART" id="SM00698">
    <property type="entry name" value="MORN"/>
    <property type="match status" value="3"/>
</dbReference>
<dbReference type="VEuPathDB" id="TriTrypDB:TcIL3000_8_3650"/>
<name>G0URY4_TRYCI</name>
<gene>
    <name evidence="2" type="ORF">TCIL3000_8_3650</name>
</gene>
<dbReference type="Gene3D" id="2.20.110.10">
    <property type="entry name" value="Histone H3 K4-specific methyltransferase SET7/9 N-terminal domain"/>
    <property type="match status" value="1"/>
</dbReference>
<dbReference type="Pfam" id="PF02493">
    <property type="entry name" value="MORN"/>
    <property type="match status" value="3"/>
</dbReference>
<dbReference type="SUPFAM" id="SSF82185">
    <property type="entry name" value="Histone H3 K4-specific methyltransferase SET7/9 N-terminal domain"/>
    <property type="match status" value="1"/>
</dbReference>
<dbReference type="InterPro" id="IPR003409">
    <property type="entry name" value="MORN"/>
</dbReference>
<dbReference type="PANTHER" id="PTHR46917">
    <property type="entry name" value="MORN REPEAT-CONTAINING PROTEIN 2"/>
    <property type="match status" value="1"/>
</dbReference>
<evidence type="ECO:0008006" key="3">
    <source>
        <dbReference type="Google" id="ProtNLM"/>
    </source>
</evidence>
<evidence type="ECO:0000256" key="1">
    <source>
        <dbReference type="ARBA" id="ARBA00022737"/>
    </source>
</evidence>
<dbReference type="PANTHER" id="PTHR46917:SF1">
    <property type="entry name" value="MORN REPEAT-CONTAINING PROTEIN 2"/>
    <property type="match status" value="1"/>
</dbReference>
<accession>G0URY4</accession>